<sequence length="106" mass="12169">MNKKPFISIVLYTCNEEKYIKGCLDALSTQDYPKDRYEIIVVDDGSTDRTNEIVSKYSVKVTKHRKNLGIGSARNTGLRNANVRILRLVQTRLSLESNRCRLSDFI</sequence>
<evidence type="ECO:0000259" key="1">
    <source>
        <dbReference type="Pfam" id="PF00535"/>
    </source>
</evidence>
<dbReference type="InterPro" id="IPR001173">
    <property type="entry name" value="Glyco_trans_2-like"/>
</dbReference>
<accession>X1H2T6</accession>
<dbReference type="PANTHER" id="PTHR43630:SF2">
    <property type="entry name" value="GLYCOSYLTRANSFERASE"/>
    <property type="match status" value="1"/>
</dbReference>
<dbReference type="Pfam" id="PF00535">
    <property type="entry name" value="Glycos_transf_2"/>
    <property type="match status" value="1"/>
</dbReference>
<dbReference type="InterPro" id="IPR029044">
    <property type="entry name" value="Nucleotide-diphossugar_trans"/>
</dbReference>
<dbReference type="PANTHER" id="PTHR43630">
    <property type="entry name" value="POLY-BETA-1,6-N-ACETYL-D-GLUCOSAMINE SYNTHASE"/>
    <property type="match status" value="1"/>
</dbReference>
<dbReference type="Gene3D" id="3.90.550.10">
    <property type="entry name" value="Spore Coat Polysaccharide Biosynthesis Protein SpsA, Chain A"/>
    <property type="match status" value="1"/>
</dbReference>
<organism evidence="2">
    <name type="scientific">marine sediment metagenome</name>
    <dbReference type="NCBI Taxonomy" id="412755"/>
    <lineage>
        <taxon>unclassified sequences</taxon>
        <taxon>metagenomes</taxon>
        <taxon>ecological metagenomes</taxon>
    </lineage>
</organism>
<reference evidence="2" key="1">
    <citation type="journal article" date="2014" name="Front. Microbiol.">
        <title>High frequency of phylogenetically diverse reductive dehalogenase-homologous genes in deep subseafloor sedimentary metagenomes.</title>
        <authorList>
            <person name="Kawai M."/>
            <person name="Futagami T."/>
            <person name="Toyoda A."/>
            <person name="Takaki Y."/>
            <person name="Nishi S."/>
            <person name="Hori S."/>
            <person name="Arai W."/>
            <person name="Tsubouchi T."/>
            <person name="Morono Y."/>
            <person name="Uchiyama I."/>
            <person name="Ito T."/>
            <person name="Fujiyama A."/>
            <person name="Inagaki F."/>
            <person name="Takami H."/>
        </authorList>
    </citation>
    <scope>NUCLEOTIDE SEQUENCE</scope>
    <source>
        <strain evidence="2">Expedition CK06-06</strain>
    </source>
</reference>
<dbReference type="EMBL" id="BARU01020299">
    <property type="protein sequence ID" value="GAH48174.1"/>
    <property type="molecule type" value="Genomic_DNA"/>
</dbReference>
<protein>
    <recommendedName>
        <fullName evidence="1">Glycosyltransferase 2-like domain-containing protein</fullName>
    </recommendedName>
</protein>
<feature type="domain" description="Glycosyltransferase 2-like" evidence="1">
    <location>
        <begin position="8"/>
        <end position="85"/>
    </location>
</feature>
<gene>
    <name evidence="2" type="ORF">S03H2_33361</name>
</gene>
<proteinExistence type="predicted"/>
<dbReference type="AlphaFoldDB" id="X1H2T6"/>
<evidence type="ECO:0000313" key="2">
    <source>
        <dbReference type="EMBL" id="GAH48174.1"/>
    </source>
</evidence>
<comment type="caution">
    <text evidence="2">The sequence shown here is derived from an EMBL/GenBank/DDBJ whole genome shotgun (WGS) entry which is preliminary data.</text>
</comment>
<dbReference type="SUPFAM" id="SSF53448">
    <property type="entry name" value="Nucleotide-diphospho-sugar transferases"/>
    <property type="match status" value="1"/>
</dbReference>
<name>X1H2T6_9ZZZZ</name>